<dbReference type="InterPro" id="IPR050315">
    <property type="entry name" value="FAD-oxidoreductase_2"/>
</dbReference>
<evidence type="ECO:0000259" key="6">
    <source>
        <dbReference type="Pfam" id="PF00890"/>
    </source>
</evidence>
<dbReference type="SUPFAM" id="SSF56425">
    <property type="entry name" value="Succinate dehydrogenase/fumarate reductase flavoprotein, catalytic domain"/>
    <property type="match status" value="1"/>
</dbReference>
<keyword evidence="3" id="KW-0274">FAD</keyword>
<keyword evidence="5" id="KW-0812">Transmembrane</keyword>
<evidence type="ECO:0000313" key="8">
    <source>
        <dbReference type="Proteomes" id="UP001281614"/>
    </source>
</evidence>
<gene>
    <name evidence="7" type="ORF">CKAH01_10727</name>
</gene>
<keyword evidence="5" id="KW-1133">Transmembrane helix</keyword>
<dbReference type="Proteomes" id="UP001281614">
    <property type="component" value="Unassembled WGS sequence"/>
</dbReference>
<dbReference type="PANTHER" id="PTHR43400:SF10">
    <property type="entry name" value="3-OXOSTEROID 1-DEHYDROGENASE"/>
    <property type="match status" value="1"/>
</dbReference>
<dbReference type="GO" id="GO:0008202">
    <property type="term" value="P:steroid metabolic process"/>
    <property type="evidence" value="ECO:0007669"/>
    <property type="project" value="UniProtKB-ARBA"/>
</dbReference>
<evidence type="ECO:0000256" key="5">
    <source>
        <dbReference type="SAM" id="Phobius"/>
    </source>
</evidence>
<dbReference type="InterPro" id="IPR036188">
    <property type="entry name" value="FAD/NAD-bd_sf"/>
</dbReference>
<protein>
    <submittedName>
        <fullName evidence="7">3-oxosteroid 1-dehydrogenase (Flavocytochrome c)</fullName>
    </submittedName>
</protein>
<accession>A0AAD9XVJ4</accession>
<dbReference type="Pfam" id="PF00890">
    <property type="entry name" value="FAD_binding_2"/>
    <property type="match status" value="1"/>
</dbReference>
<feature type="transmembrane region" description="Helical" evidence="5">
    <location>
        <begin position="265"/>
        <end position="286"/>
    </location>
</feature>
<dbReference type="EMBL" id="VYYT01000875">
    <property type="protein sequence ID" value="KAK2728899.1"/>
    <property type="molecule type" value="Genomic_DNA"/>
</dbReference>
<keyword evidence="4" id="KW-0560">Oxidoreductase</keyword>
<keyword evidence="5" id="KW-0472">Membrane</keyword>
<evidence type="ECO:0000256" key="3">
    <source>
        <dbReference type="ARBA" id="ARBA00022827"/>
    </source>
</evidence>
<comment type="caution">
    <text evidence="7">The sequence shown here is derived from an EMBL/GenBank/DDBJ whole genome shotgun (WGS) entry which is preliminary data.</text>
</comment>
<evidence type="ECO:0000256" key="2">
    <source>
        <dbReference type="ARBA" id="ARBA00022630"/>
    </source>
</evidence>
<keyword evidence="2" id="KW-0285">Flavoprotein</keyword>
<dbReference type="Gene3D" id="3.90.700.10">
    <property type="entry name" value="Succinate dehydrogenase/fumarate reductase flavoprotein, catalytic domain"/>
    <property type="match status" value="1"/>
</dbReference>
<evidence type="ECO:0000313" key="7">
    <source>
        <dbReference type="EMBL" id="KAK2728899.1"/>
    </source>
</evidence>
<name>A0AAD9XVJ4_COLKA</name>
<sequence>MESGDGERVEVEAPYGVVLATGGFARRQDLRREYLPHTRTEWSLTQPEGDTGDALLVGRRIGAAVSLMGEACWIPTMIDPVSGTRTTALFELCKPYGINSGRPLYKRQVDDDAAWLILDWNHRRRYTLGSLGPGTDPVDALSNGNMFKAETVASLAGKIGIDADGLIRTVENWNRMCATGVDDEFSKGKSTYQLFVGDRSAQWSNMGAVARAPFYAIAVKPGDAGTKGGLLTDEHARVVDEKGAPIVGLYAAGNSSASVMGTTSLGAGVTLGPAMAFAYAAVLHMFGRITA</sequence>
<dbReference type="InterPro" id="IPR003953">
    <property type="entry name" value="FAD-dep_OxRdtase_2_FAD-bd"/>
</dbReference>
<proteinExistence type="predicted"/>
<dbReference type="PANTHER" id="PTHR43400">
    <property type="entry name" value="FUMARATE REDUCTASE"/>
    <property type="match status" value="1"/>
</dbReference>
<dbReference type="Gene3D" id="3.50.50.60">
    <property type="entry name" value="FAD/NAD(P)-binding domain"/>
    <property type="match status" value="1"/>
</dbReference>
<dbReference type="SUPFAM" id="SSF51905">
    <property type="entry name" value="FAD/NAD(P)-binding domain"/>
    <property type="match status" value="1"/>
</dbReference>
<dbReference type="AlphaFoldDB" id="A0AAD9XVJ4"/>
<organism evidence="7 8">
    <name type="scientific">Colletotrichum kahawae</name>
    <name type="common">Coffee berry disease fungus</name>
    <dbReference type="NCBI Taxonomy" id="34407"/>
    <lineage>
        <taxon>Eukaryota</taxon>
        <taxon>Fungi</taxon>
        <taxon>Dikarya</taxon>
        <taxon>Ascomycota</taxon>
        <taxon>Pezizomycotina</taxon>
        <taxon>Sordariomycetes</taxon>
        <taxon>Hypocreomycetidae</taxon>
        <taxon>Glomerellales</taxon>
        <taxon>Glomerellaceae</taxon>
        <taxon>Colletotrichum</taxon>
        <taxon>Colletotrichum gloeosporioides species complex</taxon>
    </lineage>
</organism>
<evidence type="ECO:0000256" key="1">
    <source>
        <dbReference type="ARBA" id="ARBA00001974"/>
    </source>
</evidence>
<dbReference type="GO" id="GO:0016491">
    <property type="term" value="F:oxidoreductase activity"/>
    <property type="evidence" value="ECO:0007669"/>
    <property type="project" value="UniProtKB-KW"/>
</dbReference>
<comment type="cofactor">
    <cofactor evidence="1">
        <name>FAD</name>
        <dbReference type="ChEBI" id="CHEBI:57692"/>
    </cofactor>
</comment>
<keyword evidence="8" id="KW-1185">Reference proteome</keyword>
<feature type="domain" description="FAD-dependent oxidoreductase 2 FAD-binding" evidence="6">
    <location>
        <begin position="5"/>
        <end position="271"/>
    </location>
</feature>
<reference evidence="7" key="1">
    <citation type="submission" date="2023-02" db="EMBL/GenBank/DDBJ databases">
        <title>Colletotrichum kahawae CIFC_Que2 genome sequencing and assembly.</title>
        <authorList>
            <person name="Baroncelli R."/>
        </authorList>
    </citation>
    <scope>NUCLEOTIDE SEQUENCE</scope>
    <source>
        <strain evidence="7">CIFC_Que2</strain>
    </source>
</reference>
<dbReference type="InterPro" id="IPR027477">
    <property type="entry name" value="Succ_DH/fumarate_Rdtase_cat_sf"/>
</dbReference>
<evidence type="ECO:0000256" key="4">
    <source>
        <dbReference type="ARBA" id="ARBA00023002"/>
    </source>
</evidence>